<dbReference type="InterPro" id="IPR020084">
    <property type="entry name" value="NUDIX_hydrolase_CS"/>
</dbReference>
<dbReference type="GO" id="GO:0016787">
    <property type="term" value="F:hydrolase activity"/>
    <property type="evidence" value="ECO:0007669"/>
    <property type="project" value="UniProtKB-KW"/>
</dbReference>
<reference evidence="4 5" key="1">
    <citation type="journal article" date="2016" name="Nat. Commun.">
        <title>Thousands of microbial genomes shed light on interconnected biogeochemical processes in an aquifer system.</title>
        <authorList>
            <person name="Anantharaman K."/>
            <person name="Brown C.T."/>
            <person name="Hug L.A."/>
            <person name="Sharon I."/>
            <person name="Castelle C.J."/>
            <person name="Probst A.J."/>
            <person name="Thomas B.C."/>
            <person name="Singh A."/>
            <person name="Wilkins M.J."/>
            <person name="Karaoz U."/>
            <person name="Brodie E.L."/>
            <person name="Williams K.H."/>
            <person name="Hubbard S.S."/>
            <person name="Banfield J.F."/>
        </authorList>
    </citation>
    <scope>NUCLEOTIDE SEQUENCE [LARGE SCALE GENOMIC DNA]</scope>
</reference>
<dbReference type="PRINTS" id="PR00502">
    <property type="entry name" value="NUDIXFAMILY"/>
</dbReference>
<comment type="caution">
    <text evidence="4">The sequence shown here is derived from an EMBL/GenBank/DDBJ whole genome shotgun (WGS) entry which is preliminary data.</text>
</comment>
<dbReference type="SUPFAM" id="SSF55811">
    <property type="entry name" value="Nudix"/>
    <property type="match status" value="1"/>
</dbReference>
<evidence type="ECO:0000256" key="1">
    <source>
        <dbReference type="ARBA" id="ARBA00022801"/>
    </source>
</evidence>
<gene>
    <name evidence="4" type="ORF">A3I24_00130</name>
</gene>
<evidence type="ECO:0000256" key="2">
    <source>
        <dbReference type="RuleBase" id="RU003476"/>
    </source>
</evidence>
<comment type="similarity">
    <text evidence="2">Belongs to the Nudix hydrolase family.</text>
</comment>
<name>A0A1G1ZRX5_9BACT</name>
<feature type="domain" description="Nudix hydrolase" evidence="3">
    <location>
        <begin position="5"/>
        <end position="134"/>
    </location>
</feature>
<dbReference type="Gene3D" id="3.90.79.10">
    <property type="entry name" value="Nucleoside Triphosphate Pyrophosphohydrolase"/>
    <property type="match status" value="1"/>
</dbReference>
<dbReference type="PROSITE" id="PS51462">
    <property type="entry name" value="NUDIX"/>
    <property type="match status" value="1"/>
</dbReference>
<proteinExistence type="inferred from homology"/>
<dbReference type="PANTHER" id="PTHR43736:SF1">
    <property type="entry name" value="DIHYDRONEOPTERIN TRIPHOSPHATE DIPHOSPHATASE"/>
    <property type="match status" value="1"/>
</dbReference>
<dbReference type="InterPro" id="IPR020476">
    <property type="entry name" value="Nudix_hydrolase"/>
</dbReference>
<protein>
    <recommendedName>
        <fullName evidence="3">Nudix hydrolase domain-containing protein</fullName>
    </recommendedName>
</protein>
<dbReference type="EMBL" id="MHJL01000021">
    <property type="protein sequence ID" value="OGY67493.1"/>
    <property type="molecule type" value="Genomic_DNA"/>
</dbReference>
<dbReference type="AlphaFoldDB" id="A0A1G1ZRX5"/>
<evidence type="ECO:0000259" key="3">
    <source>
        <dbReference type="PROSITE" id="PS51462"/>
    </source>
</evidence>
<dbReference type="Pfam" id="PF00293">
    <property type="entry name" value="NUDIX"/>
    <property type="match status" value="1"/>
</dbReference>
<evidence type="ECO:0000313" key="5">
    <source>
        <dbReference type="Proteomes" id="UP000177690"/>
    </source>
</evidence>
<evidence type="ECO:0000313" key="4">
    <source>
        <dbReference type="EMBL" id="OGY67493.1"/>
    </source>
</evidence>
<dbReference type="Proteomes" id="UP000177690">
    <property type="component" value="Unassembled WGS sequence"/>
</dbReference>
<dbReference type="PROSITE" id="PS00893">
    <property type="entry name" value="NUDIX_BOX"/>
    <property type="match status" value="1"/>
</dbReference>
<dbReference type="CDD" id="cd02883">
    <property type="entry name" value="NUDIX_Hydrolase"/>
    <property type="match status" value="1"/>
</dbReference>
<keyword evidence="1 2" id="KW-0378">Hydrolase</keyword>
<dbReference type="STRING" id="1798409.A3I24_00130"/>
<dbReference type="PANTHER" id="PTHR43736">
    <property type="entry name" value="ADP-RIBOSE PYROPHOSPHATASE"/>
    <property type="match status" value="1"/>
</dbReference>
<accession>A0A1G1ZRX5</accession>
<dbReference type="InterPro" id="IPR015797">
    <property type="entry name" value="NUDIX_hydrolase-like_dom_sf"/>
</dbReference>
<sequence>MAHKPCCQSVGAIIKNSKGEYLTLYRKLKPIGLGLPAGHVEFGETPEEAFLRETHEEVGIRPKKYRIVLRGVIPGVCRRGAKKHYWTVFRVEKYFGKPHRKEKSKHANVKFKSVKEIREYLDSNDVDPAWVEIFNRLNIIKR</sequence>
<dbReference type="InterPro" id="IPR000086">
    <property type="entry name" value="NUDIX_hydrolase_dom"/>
</dbReference>
<organism evidence="4 5">
    <name type="scientific">Candidatus Harrisonbacteria bacterium RIFCSPLOWO2_02_FULL_41_13b</name>
    <dbReference type="NCBI Taxonomy" id="1798409"/>
    <lineage>
        <taxon>Bacteria</taxon>
        <taxon>Candidatus Harrisoniibacteriota</taxon>
    </lineage>
</organism>